<keyword evidence="1" id="KW-0732">Signal</keyword>
<evidence type="ECO:0000313" key="3">
    <source>
        <dbReference type="Proteomes" id="UP000177309"/>
    </source>
</evidence>
<organism evidence="2 3">
    <name type="scientific">candidate division WOR-1 bacterium RIFOXYC2_FULL_41_25</name>
    <dbReference type="NCBI Taxonomy" id="1802586"/>
    <lineage>
        <taxon>Bacteria</taxon>
        <taxon>Bacillati</taxon>
        <taxon>Saganbacteria</taxon>
    </lineage>
</organism>
<evidence type="ECO:0000313" key="2">
    <source>
        <dbReference type="EMBL" id="OGC34946.1"/>
    </source>
</evidence>
<reference evidence="2 3" key="1">
    <citation type="journal article" date="2016" name="Nat. Commun.">
        <title>Thousands of microbial genomes shed light on interconnected biogeochemical processes in an aquifer system.</title>
        <authorList>
            <person name="Anantharaman K."/>
            <person name="Brown C.T."/>
            <person name="Hug L.A."/>
            <person name="Sharon I."/>
            <person name="Castelle C.J."/>
            <person name="Probst A.J."/>
            <person name="Thomas B.C."/>
            <person name="Singh A."/>
            <person name="Wilkins M.J."/>
            <person name="Karaoz U."/>
            <person name="Brodie E.L."/>
            <person name="Williams K.H."/>
            <person name="Hubbard S.S."/>
            <person name="Banfield J.F."/>
        </authorList>
    </citation>
    <scope>NUCLEOTIDE SEQUENCE [LARGE SCALE GENOMIC DNA]</scope>
</reference>
<protein>
    <submittedName>
        <fullName evidence="2">Uncharacterized protein</fullName>
    </submittedName>
</protein>
<proteinExistence type="predicted"/>
<gene>
    <name evidence="2" type="ORF">A2462_05055</name>
</gene>
<sequence length="369" mass="41218">MKRLFYCCFLLLIVCQLPCLSSTNQQEIYRLRLENQAGGGIAVSHNQGQNWQQLGKVIAPARKIDEHGYAAAKWVNSGQVAASAVNAIHLKVGQINESQAIFSLLPKEFSWGVKNYKSYFSPDSSIYTNISAGTGIFGGGFAPFVGNQVKFFRSDQAGDVDENYVPQVGDTIFIYVTKPVKYPQEIVFENRVDGQVTVKYFSGQKETIAKVVQPVSGVGRFLGSRYAGPGRIRANHAGVIDVSVSPKGSIGGFQIIPAFHASELEYVLGASQWMIIGPLDYSGPSLEGTAPFFQGFIQPAYLASNLLEEDWQDRLWSRFLVEVKYDGQDRWQAMPIYEIKNYYLRRRLPDWTSTALKNISHFRILFPVI</sequence>
<feature type="signal peptide" evidence="1">
    <location>
        <begin position="1"/>
        <end position="21"/>
    </location>
</feature>
<evidence type="ECO:0000256" key="1">
    <source>
        <dbReference type="SAM" id="SignalP"/>
    </source>
</evidence>
<dbReference type="EMBL" id="MEUI01000011">
    <property type="protein sequence ID" value="OGC34946.1"/>
    <property type="molecule type" value="Genomic_DNA"/>
</dbReference>
<comment type="caution">
    <text evidence="2">The sequence shown here is derived from an EMBL/GenBank/DDBJ whole genome shotgun (WGS) entry which is preliminary data.</text>
</comment>
<dbReference type="Proteomes" id="UP000177309">
    <property type="component" value="Unassembled WGS sequence"/>
</dbReference>
<name>A0A1F4TQK4_UNCSA</name>
<accession>A0A1F4TQK4</accession>
<dbReference type="AlphaFoldDB" id="A0A1F4TQK4"/>
<feature type="chain" id="PRO_5009514644" evidence="1">
    <location>
        <begin position="22"/>
        <end position="369"/>
    </location>
</feature>